<gene>
    <name evidence="1" type="ORF">DP939_25090</name>
</gene>
<name>A0A366LTE9_9ACTN</name>
<dbReference type="Proteomes" id="UP000253303">
    <property type="component" value="Unassembled WGS sequence"/>
</dbReference>
<evidence type="ECO:0000313" key="1">
    <source>
        <dbReference type="EMBL" id="RBQ17225.1"/>
    </source>
</evidence>
<organism evidence="1 2">
    <name type="scientific">Spongiactinospora rosea</name>
    <dbReference type="NCBI Taxonomy" id="2248750"/>
    <lineage>
        <taxon>Bacteria</taxon>
        <taxon>Bacillati</taxon>
        <taxon>Actinomycetota</taxon>
        <taxon>Actinomycetes</taxon>
        <taxon>Streptosporangiales</taxon>
        <taxon>Streptosporangiaceae</taxon>
        <taxon>Spongiactinospora</taxon>
    </lineage>
</organism>
<protein>
    <submittedName>
        <fullName evidence="1">Uncharacterized protein</fullName>
    </submittedName>
</protein>
<dbReference type="RefSeq" id="WP_113983233.1">
    <property type="nucleotide sequence ID" value="NZ_QMEY01000012.1"/>
</dbReference>
<keyword evidence="2" id="KW-1185">Reference proteome</keyword>
<dbReference type="AlphaFoldDB" id="A0A366LTE9"/>
<comment type="caution">
    <text evidence="1">The sequence shown here is derived from an EMBL/GenBank/DDBJ whole genome shotgun (WGS) entry which is preliminary data.</text>
</comment>
<evidence type="ECO:0000313" key="2">
    <source>
        <dbReference type="Proteomes" id="UP000253303"/>
    </source>
</evidence>
<accession>A0A366LTE9</accession>
<proteinExistence type="predicted"/>
<dbReference type="OrthoDB" id="3504852at2"/>
<reference evidence="1 2" key="1">
    <citation type="submission" date="2018-06" db="EMBL/GenBank/DDBJ databases">
        <title>Sphaerisporangium craniellae sp. nov., isolated from a marine sponge in the South China Sea.</title>
        <authorList>
            <person name="Li L."/>
        </authorList>
    </citation>
    <scope>NUCLEOTIDE SEQUENCE [LARGE SCALE GENOMIC DNA]</scope>
    <source>
        <strain evidence="1 2">LHW63015</strain>
    </source>
</reference>
<dbReference type="EMBL" id="QMEY01000012">
    <property type="protein sequence ID" value="RBQ17225.1"/>
    <property type="molecule type" value="Genomic_DNA"/>
</dbReference>
<sequence length="378" mass="40467">MDPAFDLARIARRFPLIPRPRPACLPLPDRIEEVRTLARTASPGGGGGSILLAQAVQAMNKAALIASDCGLPGLARAWCVRQFRLFLLARPLDATEARYALEPAVNLARLSIRAGDADTARHQLEDLYRAVAGREETVIGGHPVSFHDLATSTVAHHDVVQWLWGVVLAEGVRALISAGRWQQAARHAQRHRGVGRRLLDGRQITIVAHCLAEYHDAATTLLNDTACTDPWEHVVATLLGVLCRRSGGLPADVEITTMLRQHSTLQPAAGLIVFHTRLGLTMIDLIEGLGERASIIARLIDTVLAAGDGYAARDLLAHQACRAALTPAQQNTLSAIVETAGLGTGVIPEPLIGDLHAAVGLSATRIAAHFGSRLRPAR</sequence>